<dbReference type="PANTHER" id="PTHR33608:SF3">
    <property type="entry name" value="SLR2013 PROTEIN"/>
    <property type="match status" value="1"/>
</dbReference>
<reference evidence="3" key="2">
    <citation type="submission" date="2024-06" db="EMBL/GenBank/DDBJ databases">
        <authorList>
            <person name="Plum-Jensen L.E."/>
            <person name="Schramm A."/>
            <person name="Marshall I.P.G."/>
        </authorList>
    </citation>
    <scope>NUCLEOTIDE SEQUENCE</scope>
    <source>
        <strain evidence="3">Rat1</strain>
    </source>
</reference>
<proteinExistence type="predicted"/>
<evidence type="ECO:0000259" key="2">
    <source>
        <dbReference type="Pfam" id="PF01882"/>
    </source>
</evidence>
<evidence type="ECO:0000313" key="3">
    <source>
        <dbReference type="EMBL" id="XCN73740.1"/>
    </source>
</evidence>
<dbReference type="InterPro" id="IPR002881">
    <property type="entry name" value="DUF58"/>
</dbReference>
<keyword evidence="1" id="KW-0472">Membrane</keyword>
<name>A0AAU8LXZ9_9BACT</name>
<feature type="transmembrane region" description="Helical" evidence="1">
    <location>
        <begin position="10"/>
        <end position="27"/>
    </location>
</feature>
<gene>
    <name evidence="3" type="ORF">Q3M24_03010</name>
</gene>
<dbReference type="PANTHER" id="PTHR33608">
    <property type="entry name" value="BLL2464 PROTEIN"/>
    <property type="match status" value="1"/>
</dbReference>
<dbReference type="KEGG" id="eaj:Q3M24_03010"/>
<feature type="domain" description="DUF58" evidence="2">
    <location>
        <begin position="201"/>
        <end position="372"/>
    </location>
</feature>
<dbReference type="AlphaFoldDB" id="A0AAU8LXZ9"/>
<keyword evidence="1" id="KW-0812">Transmembrane</keyword>
<keyword evidence="1" id="KW-1133">Transmembrane helix</keyword>
<protein>
    <submittedName>
        <fullName evidence="3">DUF58 domain-containing protein</fullName>
    </submittedName>
</protein>
<dbReference type="Pfam" id="PF01882">
    <property type="entry name" value="DUF58"/>
    <property type="match status" value="1"/>
</dbReference>
<reference evidence="3" key="1">
    <citation type="journal article" date="2024" name="Syst. Appl. Microbiol.">
        <title>First single-strain enrichments of Electrothrix cable bacteria, description of E. aestuarii sp. nov. and E. rattekaaiensis sp. nov., and proposal of a cable bacteria taxonomy following the rules of the SeqCode.</title>
        <authorList>
            <person name="Plum-Jensen L.E."/>
            <person name="Schramm A."/>
            <person name="Marshall I.P.G."/>
        </authorList>
    </citation>
    <scope>NUCLEOTIDE SEQUENCE</scope>
    <source>
        <strain evidence="3">Rat1</strain>
    </source>
</reference>
<dbReference type="EMBL" id="CP159373">
    <property type="protein sequence ID" value="XCN73740.1"/>
    <property type="molecule type" value="Genomic_DNA"/>
</dbReference>
<feature type="transmembrane region" description="Helical" evidence="1">
    <location>
        <begin position="33"/>
        <end position="51"/>
    </location>
</feature>
<organism evidence="3">
    <name type="scientific">Candidatus Electrothrix aestuarii</name>
    <dbReference type="NCBI Taxonomy" id="3062594"/>
    <lineage>
        <taxon>Bacteria</taxon>
        <taxon>Pseudomonadati</taxon>
        <taxon>Thermodesulfobacteriota</taxon>
        <taxon>Desulfobulbia</taxon>
        <taxon>Desulfobulbales</taxon>
        <taxon>Desulfobulbaceae</taxon>
        <taxon>Candidatus Electrothrix</taxon>
    </lineage>
</organism>
<sequence length="445" mass="49709">MSSLVPARQLLIYTAALLPLGLLPVINPAFVPAAIALACLALLPVLADGLLSRNRLKDLGLELPPVIRLCAGRSGELSVTATRKENGPTQIAVGIDLPPTITSENDILSVALAKEHECFTFPFPVLANERGRFTLTLIMSATRSRLGFWEVRQGTTLSSEVRVYPNLQLEQKSLAPLFLPKRGPGAHPQRQIGQGREFEKLREYLPGDSMDMIHWKATAKRQQPMSKLYQVERVQEIYAVVDAARLSGQPGTDQEQRLESFIRAALVMGIAARHQGDLFGLLTFSHRIESFLRAKGGTGHFNLCRDHLSLLEMQTVSPDFRELAVFIRQRLKKRALLVFMTSLDDPVLAEELLKAVELICRQHLVIIMVTVPKAVRPLFADVADEQVSSMDDIRRNLVGHFQDQQMRTWEREFHSLGVTMMRSDAQTLAGLAVQQYLSVKARQIL</sequence>
<accession>A0AAU8LXZ9</accession>
<evidence type="ECO:0000256" key="1">
    <source>
        <dbReference type="SAM" id="Phobius"/>
    </source>
</evidence>